<reference evidence="2 3" key="1">
    <citation type="submission" date="2019-04" db="EMBL/GenBank/DDBJ databases">
        <title>Geobacter oryzae sp. nov., ferric-reducing bacteria isolated from paddy soil.</title>
        <authorList>
            <person name="Xu Z."/>
            <person name="Masuda Y."/>
            <person name="Itoh H."/>
            <person name="Senoo K."/>
        </authorList>
    </citation>
    <scope>NUCLEOTIDE SEQUENCE [LARGE SCALE GENOMIC DNA]</scope>
    <source>
        <strain evidence="2 3">Red111</strain>
    </source>
</reference>
<dbReference type="AlphaFoldDB" id="A0A4S1CBW7"/>
<gene>
    <name evidence="2" type="ORF">E4633_17730</name>
</gene>
<feature type="transmembrane region" description="Helical" evidence="1">
    <location>
        <begin position="44"/>
        <end position="67"/>
    </location>
</feature>
<dbReference type="EMBL" id="SRSC01000004">
    <property type="protein sequence ID" value="TGU70831.1"/>
    <property type="molecule type" value="Genomic_DNA"/>
</dbReference>
<keyword evidence="1" id="KW-1133">Transmembrane helix</keyword>
<sequence length="117" mass="12507">MRKTTVRRGIKAINAGVIALIAATFFHGEISALLMLGIAGEARLTFFGFFMAGMLGGFGVLVAALGLVQGSAAESRTRLLPSFMLLFSLVVLFFVLTYTWITTPAPPPLQRGESITI</sequence>
<keyword evidence="1" id="KW-0812">Transmembrane</keyword>
<dbReference type="RefSeq" id="WP_135872208.1">
    <property type="nucleotide sequence ID" value="NZ_SRSC01000004.1"/>
</dbReference>
<accession>A0A4S1CBW7</accession>
<evidence type="ECO:0000256" key="1">
    <source>
        <dbReference type="SAM" id="Phobius"/>
    </source>
</evidence>
<feature type="transmembrane region" description="Helical" evidence="1">
    <location>
        <begin position="12"/>
        <end position="38"/>
    </location>
</feature>
<keyword evidence="3" id="KW-1185">Reference proteome</keyword>
<protein>
    <submittedName>
        <fullName evidence="2">Uncharacterized protein</fullName>
    </submittedName>
</protein>
<comment type="caution">
    <text evidence="2">The sequence shown here is derived from an EMBL/GenBank/DDBJ whole genome shotgun (WGS) entry which is preliminary data.</text>
</comment>
<organism evidence="2 3">
    <name type="scientific">Geomonas terrae</name>
    <dbReference type="NCBI Taxonomy" id="2562681"/>
    <lineage>
        <taxon>Bacteria</taxon>
        <taxon>Pseudomonadati</taxon>
        <taxon>Thermodesulfobacteriota</taxon>
        <taxon>Desulfuromonadia</taxon>
        <taxon>Geobacterales</taxon>
        <taxon>Geobacteraceae</taxon>
        <taxon>Geomonas</taxon>
    </lineage>
</organism>
<proteinExistence type="predicted"/>
<evidence type="ECO:0000313" key="2">
    <source>
        <dbReference type="EMBL" id="TGU70831.1"/>
    </source>
</evidence>
<keyword evidence="1" id="KW-0472">Membrane</keyword>
<evidence type="ECO:0000313" key="3">
    <source>
        <dbReference type="Proteomes" id="UP000306416"/>
    </source>
</evidence>
<name>A0A4S1CBW7_9BACT</name>
<dbReference type="Proteomes" id="UP000306416">
    <property type="component" value="Unassembled WGS sequence"/>
</dbReference>
<feature type="transmembrane region" description="Helical" evidence="1">
    <location>
        <begin position="79"/>
        <end position="101"/>
    </location>
</feature>